<dbReference type="InterPro" id="IPR051803">
    <property type="entry name" value="TA_system_RelE-like_toxin"/>
</dbReference>
<dbReference type="Pfam" id="PF05016">
    <property type="entry name" value="ParE_toxin"/>
    <property type="match status" value="1"/>
</dbReference>
<proteinExistence type="inferred from homology"/>
<dbReference type="PANTHER" id="PTHR33755">
    <property type="entry name" value="TOXIN PARE1-RELATED"/>
    <property type="match status" value="1"/>
</dbReference>
<sequence>MAEIVWSEPALADLDAIADYIALENPVAASELVKRIFGHIEQLVNHPESGSRPQELGKSRYRQIVEPPCHVFYRYDGHKVFILHVMRSERLLRKGQLAKRSKQAKT</sequence>
<evidence type="ECO:0000313" key="3">
    <source>
        <dbReference type="EMBL" id="QDA56499.1"/>
    </source>
</evidence>
<accession>A0A5B7ZP42</accession>
<gene>
    <name evidence="3" type="ORF">FHQ07_03805</name>
</gene>
<evidence type="ECO:0000313" key="4">
    <source>
        <dbReference type="Proteomes" id="UP000308149"/>
    </source>
</evidence>
<name>A0A5B7ZP42_9GAMM</name>
<evidence type="ECO:0000256" key="1">
    <source>
        <dbReference type="ARBA" id="ARBA00006226"/>
    </source>
</evidence>
<dbReference type="EMBL" id="CP040871">
    <property type="protein sequence ID" value="QDA56499.1"/>
    <property type="molecule type" value="Genomic_DNA"/>
</dbReference>
<organism evidence="3 4">
    <name type="scientific">Thermomonas aquatica</name>
    <dbReference type="NCBI Taxonomy" id="2202149"/>
    <lineage>
        <taxon>Bacteria</taxon>
        <taxon>Pseudomonadati</taxon>
        <taxon>Pseudomonadota</taxon>
        <taxon>Gammaproteobacteria</taxon>
        <taxon>Lysobacterales</taxon>
        <taxon>Lysobacteraceae</taxon>
        <taxon>Thermomonas</taxon>
    </lineage>
</organism>
<dbReference type="InterPro" id="IPR007712">
    <property type="entry name" value="RelE/ParE_toxin"/>
</dbReference>
<dbReference type="AlphaFoldDB" id="A0A5B7ZP42"/>
<comment type="similarity">
    <text evidence="1">Belongs to the RelE toxin family.</text>
</comment>
<dbReference type="Proteomes" id="UP000308149">
    <property type="component" value="Chromosome"/>
</dbReference>
<dbReference type="InterPro" id="IPR035093">
    <property type="entry name" value="RelE/ParE_toxin_dom_sf"/>
</dbReference>
<dbReference type="RefSeq" id="WP_139715424.1">
    <property type="nucleotide sequence ID" value="NZ_CP040871.1"/>
</dbReference>
<keyword evidence="2" id="KW-1277">Toxin-antitoxin system</keyword>
<dbReference type="KEGG" id="thes:FHQ07_03805"/>
<keyword evidence="4" id="KW-1185">Reference proteome</keyword>
<dbReference type="Gene3D" id="3.30.2310.20">
    <property type="entry name" value="RelE-like"/>
    <property type="match status" value="1"/>
</dbReference>
<reference evidence="3 4" key="1">
    <citation type="submission" date="2019-06" db="EMBL/GenBank/DDBJ databases">
        <title>Thermomonas aquatica sp. nov., isolated from an industrial wastewater treatment plant.</title>
        <authorList>
            <person name="Jeon J.H."/>
            <person name="Park D.-S."/>
        </authorList>
    </citation>
    <scope>NUCLEOTIDE SEQUENCE [LARGE SCALE GENOMIC DNA]</scope>
    <source>
        <strain evidence="3 4">SY21</strain>
    </source>
</reference>
<protein>
    <submittedName>
        <fullName evidence="3">Type II toxin-antitoxin system RelE/ParE family toxin</fullName>
    </submittedName>
</protein>
<dbReference type="PANTHER" id="PTHR33755:SF5">
    <property type="entry name" value="TYPE II TOXIN-ANTITOXIN SYSTEM RELE_PARE FAMILY TOXIN"/>
    <property type="match status" value="1"/>
</dbReference>
<evidence type="ECO:0000256" key="2">
    <source>
        <dbReference type="ARBA" id="ARBA00022649"/>
    </source>
</evidence>
<dbReference type="OrthoDB" id="9798046at2"/>